<feature type="domain" description="Peripheral subunit-binding (PSBD)" evidence="9">
    <location>
        <begin position="144"/>
        <end position="181"/>
    </location>
</feature>
<organism evidence="10 11">
    <name type="scientific">Saccharopolyspora erythraea</name>
    <name type="common">Streptomyces erythraeus</name>
    <dbReference type="NCBI Taxonomy" id="1836"/>
    <lineage>
        <taxon>Bacteria</taxon>
        <taxon>Bacillati</taxon>
        <taxon>Actinomycetota</taxon>
        <taxon>Actinomycetes</taxon>
        <taxon>Pseudonocardiales</taxon>
        <taxon>Pseudonocardiaceae</taxon>
        <taxon>Saccharopolyspora</taxon>
    </lineage>
</organism>
<comment type="cofactor">
    <cofactor evidence="1 6">
        <name>(R)-lipoate</name>
        <dbReference type="ChEBI" id="CHEBI:83088"/>
    </cofactor>
</comment>
<dbReference type="PROSITE" id="PS00189">
    <property type="entry name" value="LIPOYL"/>
    <property type="match status" value="1"/>
</dbReference>
<dbReference type="Gene3D" id="3.30.559.10">
    <property type="entry name" value="Chloramphenicol acetyltransferase-like domain"/>
    <property type="match status" value="1"/>
</dbReference>
<protein>
    <recommendedName>
        <fullName evidence="6">Dihydrolipoamide acetyltransferase component of pyruvate dehydrogenase complex</fullName>
        <ecNumber evidence="6">2.3.1.-</ecNumber>
    </recommendedName>
</protein>
<comment type="caution">
    <text evidence="10">The sequence shown here is derived from an EMBL/GenBank/DDBJ whole genome shotgun (WGS) entry which is preliminary data.</text>
</comment>
<name>A0ABN1DVX5_SACER</name>
<comment type="similarity">
    <text evidence="2 6">Belongs to the 2-oxoacid dehydrogenase family.</text>
</comment>
<feature type="domain" description="Lipoyl-binding" evidence="8">
    <location>
        <begin position="4"/>
        <end position="79"/>
    </location>
</feature>
<evidence type="ECO:0000313" key="11">
    <source>
        <dbReference type="Proteomes" id="UP001500729"/>
    </source>
</evidence>
<gene>
    <name evidence="10" type="ORF">GCM10009533_59490</name>
</gene>
<dbReference type="InterPro" id="IPR036625">
    <property type="entry name" value="E3-bd_dom_sf"/>
</dbReference>
<dbReference type="SUPFAM" id="SSF47005">
    <property type="entry name" value="Peripheral subunit-binding domain of 2-oxo acid dehydrogenase complex"/>
    <property type="match status" value="1"/>
</dbReference>
<keyword evidence="3 6" id="KW-0808">Transferase</keyword>
<dbReference type="Pfam" id="PF02817">
    <property type="entry name" value="E3_binding"/>
    <property type="match status" value="1"/>
</dbReference>
<evidence type="ECO:0000256" key="7">
    <source>
        <dbReference type="SAM" id="MobiDB-lite"/>
    </source>
</evidence>
<dbReference type="Gene3D" id="4.10.320.10">
    <property type="entry name" value="E3-binding domain"/>
    <property type="match status" value="1"/>
</dbReference>
<dbReference type="InterPro" id="IPR004167">
    <property type="entry name" value="PSBD"/>
</dbReference>
<accession>A0ABN1DVX5</accession>
<dbReference type="InterPro" id="IPR050743">
    <property type="entry name" value="2-oxoacid_DH_E2_comp"/>
</dbReference>
<evidence type="ECO:0000256" key="4">
    <source>
        <dbReference type="ARBA" id="ARBA00022823"/>
    </source>
</evidence>
<keyword evidence="11" id="KW-1185">Reference proteome</keyword>
<dbReference type="EMBL" id="BAAAGS010000061">
    <property type="protein sequence ID" value="GAA0553561.1"/>
    <property type="molecule type" value="Genomic_DNA"/>
</dbReference>
<dbReference type="InterPro" id="IPR001078">
    <property type="entry name" value="2-oxoacid_DH_actylTfrase"/>
</dbReference>
<dbReference type="Pfam" id="PF00198">
    <property type="entry name" value="2-oxoacid_dh"/>
    <property type="match status" value="1"/>
</dbReference>
<keyword evidence="4 6" id="KW-0450">Lipoyl</keyword>
<dbReference type="SUPFAM" id="SSF52777">
    <property type="entry name" value="CoA-dependent acyltransferases"/>
    <property type="match status" value="1"/>
</dbReference>
<dbReference type="Gene3D" id="2.40.50.100">
    <property type="match status" value="1"/>
</dbReference>
<keyword evidence="5 6" id="KW-0012">Acyltransferase</keyword>
<dbReference type="PROSITE" id="PS50968">
    <property type="entry name" value="BIOTINYL_LIPOYL"/>
    <property type="match status" value="1"/>
</dbReference>
<dbReference type="InterPro" id="IPR023213">
    <property type="entry name" value="CAT-like_dom_sf"/>
</dbReference>
<dbReference type="PANTHER" id="PTHR43178:SF5">
    <property type="entry name" value="LIPOAMIDE ACYLTRANSFERASE COMPONENT OF BRANCHED-CHAIN ALPHA-KETO ACID DEHYDROGENASE COMPLEX, MITOCHONDRIAL"/>
    <property type="match status" value="1"/>
</dbReference>
<evidence type="ECO:0000256" key="5">
    <source>
        <dbReference type="ARBA" id="ARBA00023315"/>
    </source>
</evidence>
<evidence type="ECO:0000256" key="2">
    <source>
        <dbReference type="ARBA" id="ARBA00007317"/>
    </source>
</evidence>
<evidence type="ECO:0000259" key="8">
    <source>
        <dbReference type="PROSITE" id="PS50968"/>
    </source>
</evidence>
<evidence type="ECO:0000256" key="6">
    <source>
        <dbReference type="RuleBase" id="RU003423"/>
    </source>
</evidence>
<dbReference type="CDD" id="cd06849">
    <property type="entry name" value="lipoyl_domain"/>
    <property type="match status" value="1"/>
</dbReference>
<dbReference type="RefSeq" id="WP_011874752.1">
    <property type="nucleotide sequence ID" value="NZ_BAAAGS010000061.1"/>
</dbReference>
<dbReference type="PANTHER" id="PTHR43178">
    <property type="entry name" value="DIHYDROLIPOAMIDE ACETYLTRANSFERASE COMPONENT OF PYRUVATE DEHYDROGENASE COMPLEX"/>
    <property type="match status" value="1"/>
</dbReference>
<dbReference type="InterPro" id="IPR000089">
    <property type="entry name" value="Biotin_lipoyl"/>
</dbReference>
<evidence type="ECO:0000259" key="9">
    <source>
        <dbReference type="PROSITE" id="PS51826"/>
    </source>
</evidence>
<dbReference type="Pfam" id="PF00364">
    <property type="entry name" value="Biotin_lipoyl"/>
    <property type="match status" value="1"/>
</dbReference>
<proteinExistence type="inferred from homology"/>
<dbReference type="InterPro" id="IPR011053">
    <property type="entry name" value="Single_hybrid_motif"/>
</dbReference>
<evidence type="ECO:0000256" key="1">
    <source>
        <dbReference type="ARBA" id="ARBA00001938"/>
    </source>
</evidence>
<feature type="region of interest" description="Disordered" evidence="7">
    <location>
        <begin position="86"/>
        <end position="137"/>
    </location>
</feature>
<dbReference type="EC" id="2.3.1.-" evidence="6"/>
<dbReference type="InterPro" id="IPR003016">
    <property type="entry name" value="2-oxoA_DH_lipoyl-BS"/>
</dbReference>
<dbReference type="Proteomes" id="UP001500729">
    <property type="component" value="Unassembled WGS sequence"/>
</dbReference>
<sequence>MSPILEFRLPDIGEGLTEAEIVRWLVDVGDHVHVDQPVVEVETAKATVELPCPHDGTVTCRMGEEGEVVAVGSILVTVAATSEQSQEDAGKVLVGSGVHTAPARRRRRVRSGSVPSRRATTPVARQAPSPRTDAATPVGAPVAVVSPLVRRLARENGVDLRTVQGTGAAGLVLRADVQRAITATRGAHAAGRAESERIPIRSVRKAIADKLSRSRREIPDVTCWVDTDATGLLAAREALGSGPERTSLLALLARMCVAAALRFPELNSMVDTDRQEIIRFSDVNLGFAVQTGKGLLVPVVHGAHRMSTSELSGEIARLTESARTGTLSPSELTGATITLNNYGRYGIDGATPIINHPETAMLGVGRIVAKPWVHGGELAVRQVVQLTLTFDHRVCDGETASGFLRHVADRVEQPLKLISFP</sequence>
<evidence type="ECO:0000313" key="10">
    <source>
        <dbReference type="EMBL" id="GAA0553561.1"/>
    </source>
</evidence>
<evidence type="ECO:0000256" key="3">
    <source>
        <dbReference type="ARBA" id="ARBA00022679"/>
    </source>
</evidence>
<dbReference type="PROSITE" id="PS51826">
    <property type="entry name" value="PSBD"/>
    <property type="match status" value="1"/>
</dbReference>
<reference evidence="10 11" key="1">
    <citation type="journal article" date="2019" name="Int. J. Syst. Evol. Microbiol.">
        <title>The Global Catalogue of Microorganisms (GCM) 10K type strain sequencing project: providing services to taxonomists for standard genome sequencing and annotation.</title>
        <authorList>
            <consortium name="The Broad Institute Genomics Platform"/>
            <consortium name="The Broad Institute Genome Sequencing Center for Infectious Disease"/>
            <person name="Wu L."/>
            <person name="Ma J."/>
        </authorList>
    </citation>
    <scope>NUCLEOTIDE SEQUENCE [LARGE SCALE GENOMIC DNA]</scope>
    <source>
        <strain evidence="10 11">JCM 10303</strain>
    </source>
</reference>
<dbReference type="SUPFAM" id="SSF51230">
    <property type="entry name" value="Single hybrid motif"/>
    <property type="match status" value="1"/>
</dbReference>